<keyword evidence="6" id="KW-0813">Transport</keyword>
<keyword evidence="6" id="KW-0407">Ion channel</keyword>
<feature type="transmembrane region" description="Helical" evidence="10">
    <location>
        <begin position="95"/>
        <end position="119"/>
    </location>
</feature>
<dbReference type="GO" id="GO:0034220">
    <property type="term" value="P:monoatomic ion transmembrane transport"/>
    <property type="evidence" value="ECO:0007669"/>
    <property type="project" value="UniProtKB-KW"/>
</dbReference>
<evidence type="ECO:0000256" key="9">
    <source>
        <dbReference type="ARBA" id="ARBA00049940"/>
    </source>
</evidence>
<protein>
    <recommendedName>
        <fullName evidence="10">Fluoride-specific ion channel</fullName>
    </recommendedName>
</protein>
<dbReference type="Proteomes" id="UP000250245">
    <property type="component" value="Unassembled WGS sequence"/>
</dbReference>
<evidence type="ECO:0000256" key="5">
    <source>
        <dbReference type="ARBA" id="ARBA00023136"/>
    </source>
</evidence>
<dbReference type="EMBL" id="UASJ01000001">
    <property type="protein sequence ID" value="SQB64632.1"/>
    <property type="molecule type" value="Genomic_DNA"/>
</dbReference>
<evidence type="ECO:0000256" key="8">
    <source>
        <dbReference type="ARBA" id="ARBA00035585"/>
    </source>
</evidence>
<keyword evidence="4 10" id="KW-1133">Transmembrane helix</keyword>
<keyword evidence="2 10" id="KW-1003">Cell membrane</keyword>
<dbReference type="InterPro" id="IPR003691">
    <property type="entry name" value="FluC"/>
</dbReference>
<comment type="subcellular location">
    <subcellularLocation>
        <location evidence="1">Cell membrane</location>
        <topology evidence="1">Multi-pass membrane protein</topology>
    </subcellularLocation>
</comment>
<comment type="similarity">
    <text evidence="7 10">Belongs to the fluoride channel Fluc/FEX (TC 1.A.43) family.</text>
</comment>
<evidence type="ECO:0000256" key="2">
    <source>
        <dbReference type="ARBA" id="ARBA00022475"/>
    </source>
</evidence>
<accession>A0A2X2Y9Z9</accession>
<keyword evidence="5 10" id="KW-0472">Membrane</keyword>
<organism evidence="11 12">
    <name type="scientific">Mobiluncus curtisii</name>
    <dbReference type="NCBI Taxonomy" id="2051"/>
    <lineage>
        <taxon>Bacteria</taxon>
        <taxon>Bacillati</taxon>
        <taxon>Actinomycetota</taxon>
        <taxon>Actinomycetes</taxon>
        <taxon>Actinomycetales</taxon>
        <taxon>Actinomycetaceae</taxon>
        <taxon>Mobiluncus</taxon>
    </lineage>
</organism>
<evidence type="ECO:0000313" key="12">
    <source>
        <dbReference type="Proteomes" id="UP000250245"/>
    </source>
</evidence>
<dbReference type="GO" id="GO:0005886">
    <property type="term" value="C:plasma membrane"/>
    <property type="evidence" value="ECO:0007669"/>
    <property type="project" value="UniProtKB-SubCell"/>
</dbReference>
<feature type="transmembrane region" description="Helical" evidence="10">
    <location>
        <begin position="49"/>
        <end position="75"/>
    </location>
</feature>
<dbReference type="GeneID" id="55565713"/>
<evidence type="ECO:0000256" key="10">
    <source>
        <dbReference type="RuleBase" id="RU004340"/>
    </source>
</evidence>
<proteinExistence type="inferred from homology"/>
<dbReference type="Pfam" id="PF02537">
    <property type="entry name" value="CRCB"/>
    <property type="match status" value="1"/>
</dbReference>
<evidence type="ECO:0000256" key="3">
    <source>
        <dbReference type="ARBA" id="ARBA00022692"/>
    </source>
</evidence>
<comment type="catalytic activity">
    <reaction evidence="8">
        <text>fluoride(in) = fluoride(out)</text>
        <dbReference type="Rhea" id="RHEA:76159"/>
        <dbReference type="ChEBI" id="CHEBI:17051"/>
    </reaction>
    <physiologicalReaction direction="left-to-right" evidence="8">
        <dbReference type="Rhea" id="RHEA:76160"/>
    </physiologicalReaction>
</comment>
<comment type="function">
    <text evidence="9">Fluoride-specific ion channel. Important for reducing fluoride concentration in the cell, thus reducing its toxicity.</text>
</comment>
<evidence type="ECO:0000256" key="4">
    <source>
        <dbReference type="ARBA" id="ARBA00022989"/>
    </source>
</evidence>
<dbReference type="AlphaFoldDB" id="A0A2X2Y9Z9"/>
<keyword evidence="3 10" id="KW-0812">Transmembrane</keyword>
<reference evidence="11 12" key="1">
    <citation type="submission" date="2018-06" db="EMBL/GenBank/DDBJ databases">
        <authorList>
            <consortium name="Pathogen Informatics"/>
            <person name="Doyle S."/>
        </authorList>
    </citation>
    <scope>NUCLEOTIDE SEQUENCE [LARGE SCALE GENOMIC DNA]</scope>
    <source>
        <strain evidence="11 12">NCTC11820</strain>
    </source>
</reference>
<name>A0A2X2Y9Z9_9ACTO</name>
<evidence type="ECO:0000313" key="11">
    <source>
        <dbReference type="EMBL" id="SQB64632.1"/>
    </source>
</evidence>
<keyword evidence="6" id="KW-0406">Ion transport</keyword>
<dbReference type="RefSeq" id="WP_013189506.1">
    <property type="nucleotide sequence ID" value="NZ_CP068112.1"/>
</dbReference>
<feature type="transmembrane region" description="Helical" evidence="10">
    <location>
        <begin position="131"/>
        <end position="159"/>
    </location>
</feature>
<evidence type="ECO:0000256" key="6">
    <source>
        <dbReference type="ARBA" id="ARBA00023303"/>
    </source>
</evidence>
<evidence type="ECO:0000256" key="1">
    <source>
        <dbReference type="ARBA" id="ARBA00004651"/>
    </source>
</evidence>
<evidence type="ECO:0000256" key="7">
    <source>
        <dbReference type="ARBA" id="ARBA00035120"/>
    </source>
</evidence>
<sequence>MIPLLIALGGGLGAIARFGMDKMTTHFIDKLRDRRSTKHPSETVTGKRLWGGWGIIFVNVTGCFLVGWVATAPWLDVVMSGPLQAQLPTHTVADVLQAGFLGAYTTFSTAIMDTIGYTWKPQFNFGYAVKATLLIGVVIFVCIGAALAGVALNTGVFVLPNLHS</sequence>
<feature type="transmembrane region" description="Helical" evidence="10">
    <location>
        <begin position="6"/>
        <end position="28"/>
    </location>
</feature>
<gene>
    <name evidence="11" type="ORF">NCTC11820_00984</name>
</gene>